<reference evidence="3 4" key="1">
    <citation type="submission" date="2020-06" db="EMBL/GenBank/DDBJ databases">
        <authorList>
            <person name="Kim S.-J."/>
            <person name="Park S.-J."/>
        </authorList>
    </citation>
    <scope>NUCLEOTIDE SEQUENCE [LARGE SCALE GENOMIC DNA]</scope>
    <source>
        <strain evidence="3 4">SW-151</strain>
    </source>
</reference>
<evidence type="ECO:0000256" key="1">
    <source>
        <dbReference type="SAM" id="MobiDB-lite"/>
    </source>
</evidence>
<evidence type="ECO:0000313" key="4">
    <source>
        <dbReference type="Proteomes" id="UP000652427"/>
    </source>
</evidence>
<dbReference type="Pfam" id="PF12151">
    <property type="entry name" value="MVL"/>
    <property type="match status" value="1"/>
</dbReference>
<comment type="caution">
    <text evidence="3">The sequence shown here is derived from an EMBL/GenBank/DDBJ whole genome shotgun (WGS) entry which is preliminary data.</text>
</comment>
<sequence>MSDLYQIQSASRRRGASPSQRPTPRPAPRPSPRPSGNTRDVNAGPIWSREDAKTKCPVVAASQGGQWTGEWRTTVQGKMSVCEIRF</sequence>
<dbReference type="EMBL" id="JABWMH010000005">
    <property type="protein sequence ID" value="NVD29341.1"/>
    <property type="molecule type" value="Genomic_DNA"/>
</dbReference>
<dbReference type="Gene3D" id="3.30.1490.230">
    <property type="match status" value="1"/>
</dbReference>
<evidence type="ECO:0000259" key="2">
    <source>
        <dbReference type="Pfam" id="PF12151"/>
    </source>
</evidence>
<organism evidence="3 4">
    <name type="scientific">Parasphingorhabdus flavimaris</name>
    <dbReference type="NCBI Taxonomy" id="266812"/>
    <lineage>
        <taxon>Bacteria</taxon>
        <taxon>Pseudomonadati</taxon>
        <taxon>Pseudomonadota</taxon>
        <taxon>Alphaproteobacteria</taxon>
        <taxon>Sphingomonadales</taxon>
        <taxon>Sphingomonadaceae</taxon>
        <taxon>Parasphingorhabdus</taxon>
    </lineage>
</organism>
<feature type="compositionally biased region" description="Polar residues" evidence="1">
    <location>
        <begin position="1"/>
        <end position="10"/>
    </location>
</feature>
<proteinExistence type="predicted"/>
<evidence type="ECO:0000313" key="3">
    <source>
        <dbReference type="EMBL" id="NVD29341.1"/>
    </source>
</evidence>
<dbReference type="Proteomes" id="UP000652427">
    <property type="component" value="Unassembled WGS sequence"/>
</dbReference>
<feature type="region of interest" description="Disordered" evidence="1">
    <location>
        <begin position="1"/>
        <end position="53"/>
    </location>
</feature>
<feature type="compositionally biased region" description="Pro residues" evidence="1">
    <location>
        <begin position="21"/>
        <end position="33"/>
    </location>
</feature>
<dbReference type="InterPro" id="IPR053754">
    <property type="entry name" value="OligoMan_bind_ChitinaseAct_sf"/>
</dbReference>
<feature type="domain" description="Mannan-binding protein" evidence="2">
    <location>
        <begin position="51"/>
        <end position="84"/>
    </location>
</feature>
<name>A0ABX2N6I0_9SPHN</name>
<accession>A0ABX2N6I0</accession>
<gene>
    <name evidence="3" type="ORF">HUO14_15695</name>
</gene>
<keyword evidence="4" id="KW-1185">Reference proteome</keyword>
<dbReference type="InterPro" id="IPR021992">
    <property type="entry name" value="MVL"/>
</dbReference>
<protein>
    <recommendedName>
        <fullName evidence="2">Mannan-binding protein domain-containing protein</fullName>
    </recommendedName>
</protein>